<feature type="region of interest" description="Disordered" evidence="1">
    <location>
        <begin position="26"/>
        <end position="92"/>
    </location>
</feature>
<name>A0A8T3DIX7_9TELE</name>
<sequence>MDLRITSVLLLLLALAEGHERYFARKVTKQPYPVKAQPVKSPGPQGPPGEPGQPGPPGPPGPPGKGGYGSPGPKGPPGPPGPAGYSSAGKPGGCLGLLGALDQLATQLQVNLDHMASLGQWGLEGSQA</sequence>
<evidence type="ECO:0000256" key="2">
    <source>
        <dbReference type="SAM" id="SignalP"/>
    </source>
</evidence>
<feature type="chain" id="PRO_5035854883" evidence="2">
    <location>
        <begin position="19"/>
        <end position="128"/>
    </location>
</feature>
<proteinExistence type="predicted"/>
<feature type="signal peptide" evidence="2">
    <location>
        <begin position="1"/>
        <end position="18"/>
    </location>
</feature>
<accession>A0A8T3DIX7</accession>
<evidence type="ECO:0000256" key="1">
    <source>
        <dbReference type="SAM" id="MobiDB-lite"/>
    </source>
</evidence>
<dbReference type="Proteomes" id="UP000829720">
    <property type="component" value="Unassembled WGS sequence"/>
</dbReference>
<keyword evidence="2" id="KW-0732">Signal</keyword>
<reference evidence="3" key="1">
    <citation type="submission" date="2021-01" db="EMBL/GenBank/DDBJ databases">
        <authorList>
            <person name="Zahm M."/>
            <person name="Roques C."/>
            <person name="Cabau C."/>
            <person name="Klopp C."/>
            <person name="Donnadieu C."/>
            <person name="Jouanno E."/>
            <person name="Lampietro C."/>
            <person name="Louis A."/>
            <person name="Herpin A."/>
            <person name="Echchiki A."/>
            <person name="Berthelot C."/>
            <person name="Parey E."/>
            <person name="Roest-Crollius H."/>
            <person name="Braasch I."/>
            <person name="Postlethwait J."/>
            <person name="Bobe J."/>
            <person name="Montfort J."/>
            <person name="Bouchez O."/>
            <person name="Begum T."/>
            <person name="Mejri S."/>
            <person name="Adams A."/>
            <person name="Chen W.-J."/>
            <person name="Guiguen Y."/>
        </authorList>
    </citation>
    <scope>NUCLEOTIDE SEQUENCE</scope>
    <source>
        <tissue evidence="3">Blood</tissue>
    </source>
</reference>
<dbReference type="AlphaFoldDB" id="A0A8T3DIX7"/>
<keyword evidence="4" id="KW-1185">Reference proteome</keyword>
<evidence type="ECO:0000313" key="4">
    <source>
        <dbReference type="Proteomes" id="UP000829720"/>
    </source>
</evidence>
<dbReference type="EMBL" id="JAERUA010000007">
    <property type="protein sequence ID" value="KAI1897429.1"/>
    <property type="molecule type" value="Genomic_DNA"/>
</dbReference>
<protein>
    <submittedName>
        <fullName evidence="3">Uncharacterized protein</fullName>
    </submittedName>
</protein>
<evidence type="ECO:0000313" key="3">
    <source>
        <dbReference type="EMBL" id="KAI1897429.1"/>
    </source>
</evidence>
<comment type="caution">
    <text evidence="3">The sequence shown here is derived from an EMBL/GenBank/DDBJ whole genome shotgun (WGS) entry which is preliminary data.</text>
</comment>
<gene>
    <name evidence="3" type="ORF">AGOR_G00083200</name>
</gene>
<feature type="compositionally biased region" description="Pro residues" evidence="1">
    <location>
        <begin position="44"/>
        <end position="63"/>
    </location>
</feature>
<feature type="compositionally biased region" description="Pro residues" evidence="1">
    <location>
        <begin position="73"/>
        <end position="82"/>
    </location>
</feature>
<organism evidence="3 4">
    <name type="scientific">Albula goreensis</name>
    <dbReference type="NCBI Taxonomy" id="1534307"/>
    <lineage>
        <taxon>Eukaryota</taxon>
        <taxon>Metazoa</taxon>
        <taxon>Chordata</taxon>
        <taxon>Craniata</taxon>
        <taxon>Vertebrata</taxon>
        <taxon>Euteleostomi</taxon>
        <taxon>Actinopterygii</taxon>
        <taxon>Neopterygii</taxon>
        <taxon>Teleostei</taxon>
        <taxon>Albuliformes</taxon>
        <taxon>Albulidae</taxon>
        <taxon>Albula</taxon>
    </lineage>
</organism>